<evidence type="ECO:0000313" key="2">
    <source>
        <dbReference type="Proteomes" id="UP001172159"/>
    </source>
</evidence>
<dbReference type="PANTHER" id="PTHR24148">
    <property type="entry name" value="ANKYRIN REPEAT DOMAIN-CONTAINING PROTEIN 39 HOMOLOG-RELATED"/>
    <property type="match status" value="1"/>
</dbReference>
<accession>A0AA40EMU7</accession>
<comment type="caution">
    <text evidence="1">The sequence shown here is derived from an EMBL/GenBank/DDBJ whole genome shotgun (WGS) entry which is preliminary data.</text>
</comment>
<sequence length="583" mass="66024">MSATYLKRRTDNCVPEALRRLEIEPRDAFIFLRGVQYVRERLNLAGTGTTFVTGRGSKGWDVETLPRVRIGPHIATAISWPANLNGRLLDSFRPPLRLLSVISVFRNLDASDPRDKVFAFLNIAKEGVGIVPNYRATVQDVFRQTAEAIMRSTNELSILSHIEDLSDRKIEGLPGWVPDFSAKLETAPFDNGGDECRFRASYVHVKNATGEIILNPDGSLSVVGYCIDTVHTVTDLPGDLISILTLALKGPARYPGYPNAWLMQNLTSFKVGDSYKMMPSRASTRIEALWWTLITNNEYDVEELNSGYELAAGFANWLLRDILQVRSLLQDFGPDHWIGEQATVSLYRKVAFWSALCEGRQLDELQESEFLDWPMTLGYLKKVGKREQLLVKIMEDQAVGGEQHEDQEALQESKDAGKVKGEVLDESEHLEGPESVEHLSTLEYSANKILEFLEQQGPLQQGEDEDDWISEKYKRNANRCFSQLQRAQIRNFEKLMKEATRGRKLFFTDGGRFGLGPMSTRGADEDKRRDQIWLREGAKVPFILRETETSGRYKIVGEAYVHRVMYGELIGELIGPPRRISLV</sequence>
<dbReference type="EMBL" id="JAUKTV010000003">
    <property type="protein sequence ID" value="KAK0742239.1"/>
    <property type="molecule type" value="Genomic_DNA"/>
</dbReference>
<evidence type="ECO:0000313" key="1">
    <source>
        <dbReference type="EMBL" id="KAK0742239.1"/>
    </source>
</evidence>
<protein>
    <submittedName>
        <fullName evidence="1">Uncharacterized protein</fullName>
    </submittedName>
</protein>
<organism evidence="1 2">
    <name type="scientific">Apiosordaria backusii</name>
    <dbReference type="NCBI Taxonomy" id="314023"/>
    <lineage>
        <taxon>Eukaryota</taxon>
        <taxon>Fungi</taxon>
        <taxon>Dikarya</taxon>
        <taxon>Ascomycota</taxon>
        <taxon>Pezizomycotina</taxon>
        <taxon>Sordariomycetes</taxon>
        <taxon>Sordariomycetidae</taxon>
        <taxon>Sordariales</taxon>
        <taxon>Lasiosphaeriaceae</taxon>
        <taxon>Apiosordaria</taxon>
    </lineage>
</organism>
<reference evidence="1" key="1">
    <citation type="submission" date="2023-06" db="EMBL/GenBank/DDBJ databases">
        <title>Genome-scale phylogeny and comparative genomics of the fungal order Sordariales.</title>
        <authorList>
            <consortium name="Lawrence Berkeley National Laboratory"/>
            <person name="Hensen N."/>
            <person name="Bonometti L."/>
            <person name="Westerberg I."/>
            <person name="Brannstrom I.O."/>
            <person name="Guillou S."/>
            <person name="Cros-Aarteil S."/>
            <person name="Calhoun S."/>
            <person name="Haridas S."/>
            <person name="Kuo A."/>
            <person name="Mondo S."/>
            <person name="Pangilinan J."/>
            <person name="Riley R."/>
            <person name="Labutti K."/>
            <person name="Andreopoulos B."/>
            <person name="Lipzen A."/>
            <person name="Chen C."/>
            <person name="Yanf M."/>
            <person name="Daum C."/>
            <person name="Ng V."/>
            <person name="Clum A."/>
            <person name="Steindorff A."/>
            <person name="Ohm R."/>
            <person name="Martin F."/>
            <person name="Silar P."/>
            <person name="Natvig D."/>
            <person name="Lalanne C."/>
            <person name="Gautier V."/>
            <person name="Ament-Velasquez S.L."/>
            <person name="Kruys A."/>
            <person name="Hutchinson M.I."/>
            <person name="Powell A.J."/>
            <person name="Barry K."/>
            <person name="Miller A.N."/>
            <person name="Grigoriev I.V."/>
            <person name="Debuchy R."/>
            <person name="Gladieux P."/>
            <person name="Thoren M.H."/>
            <person name="Johannesson H."/>
        </authorList>
    </citation>
    <scope>NUCLEOTIDE SEQUENCE</scope>
    <source>
        <strain evidence="1">CBS 540.89</strain>
    </source>
</reference>
<dbReference type="Pfam" id="PF26639">
    <property type="entry name" value="Het-6_barrel"/>
    <property type="match status" value="1"/>
</dbReference>
<name>A0AA40EMU7_9PEZI</name>
<keyword evidence="2" id="KW-1185">Reference proteome</keyword>
<dbReference type="InterPro" id="IPR052895">
    <property type="entry name" value="HetReg/Transcr_Mod"/>
</dbReference>
<dbReference type="PANTHER" id="PTHR24148:SF73">
    <property type="entry name" value="HET DOMAIN PROTEIN (AFU_ORTHOLOGUE AFUA_8G01020)"/>
    <property type="match status" value="1"/>
</dbReference>
<gene>
    <name evidence="1" type="ORF">B0T21DRAFT_409073</name>
</gene>
<dbReference type="AlphaFoldDB" id="A0AA40EMU7"/>
<dbReference type="Proteomes" id="UP001172159">
    <property type="component" value="Unassembled WGS sequence"/>
</dbReference>
<proteinExistence type="predicted"/>